<evidence type="ECO:0000259" key="1">
    <source>
        <dbReference type="Pfam" id="PF13843"/>
    </source>
</evidence>
<comment type="caution">
    <text evidence="2">The sequence shown here is derived from an EMBL/GenBank/DDBJ whole genome shotgun (WGS) entry which is preliminary data.</text>
</comment>
<dbReference type="GO" id="GO:0043565">
    <property type="term" value="F:sequence-specific DNA binding"/>
    <property type="evidence" value="ECO:0007669"/>
    <property type="project" value="TreeGrafter"/>
</dbReference>
<dbReference type="InterPro" id="IPR029526">
    <property type="entry name" value="PGBD"/>
</dbReference>
<feature type="non-terminal residue" evidence="2">
    <location>
        <position position="1"/>
    </location>
</feature>
<dbReference type="Pfam" id="PF13843">
    <property type="entry name" value="DDE_Tnp_1_7"/>
    <property type="match status" value="1"/>
</dbReference>
<gene>
    <name evidence="2" type="ORF">BDFB_014012</name>
</gene>
<dbReference type="InterPro" id="IPR052638">
    <property type="entry name" value="PiggyBac_TE-derived"/>
</dbReference>
<accession>A0A482VN64</accession>
<organism evidence="2 3">
    <name type="scientific">Asbolus verrucosus</name>
    <name type="common">Desert ironclad beetle</name>
    <dbReference type="NCBI Taxonomy" id="1661398"/>
    <lineage>
        <taxon>Eukaryota</taxon>
        <taxon>Metazoa</taxon>
        <taxon>Ecdysozoa</taxon>
        <taxon>Arthropoda</taxon>
        <taxon>Hexapoda</taxon>
        <taxon>Insecta</taxon>
        <taxon>Pterygota</taxon>
        <taxon>Neoptera</taxon>
        <taxon>Endopterygota</taxon>
        <taxon>Coleoptera</taxon>
        <taxon>Polyphaga</taxon>
        <taxon>Cucujiformia</taxon>
        <taxon>Tenebrionidae</taxon>
        <taxon>Pimeliinae</taxon>
        <taxon>Asbolus</taxon>
    </lineage>
</organism>
<evidence type="ECO:0000313" key="3">
    <source>
        <dbReference type="Proteomes" id="UP000292052"/>
    </source>
</evidence>
<reference evidence="2 3" key="1">
    <citation type="submission" date="2017-03" db="EMBL/GenBank/DDBJ databases">
        <title>Genome of the blue death feigning beetle - Asbolus verrucosus.</title>
        <authorList>
            <person name="Rider S.D."/>
        </authorList>
    </citation>
    <scope>NUCLEOTIDE SEQUENCE [LARGE SCALE GENOMIC DNA]</scope>
    <source>
        <strain evidence="2">Butters</strain>
        <tissue evidence="2">Head and leg muscle</tissue>
    </source>
</reference>
<evidence type="ECO:0000313" key="2">
    <source>
        <dbReference type="EMBL" id="RZC34126.1"/>
    </source>
</evidence>
<dbReference type="PANTHER" id="PTHR47055">
    <property type="entry name" value="DDE_TNP_1_7 DOMAIN-CONTAINING PROTEIN"/>
    <property type="match status" value="1"/>
</dbReference>
<dbReference type="STRING" id="1661398.A0A482VN64"/>
<dbReference type="Proteomes" id="UP000292052">
    <property type="component" value="Unassembled WGS sequence"/>
</dbReference>
<feature type="domain" description="PiggyBac transposable element-derived protein" evidence="1">
    <location>
        <begin position="15"/>
        <end position="128"/>
    </location>
</feature>
<dbReference type="PANTHER" id="PTHR47055:SF3">
    <property type="entry name" value="PHORBOL-ESTER_DAG-TYPE DOMAIN-CONTAINING PROTEIN"/>
    <property type="match status" value="1"/>
</dbReference>
<proteinExistence type="predicted"/>
<keyword evidence="3" id="KW-1185">Reference proteome</keyword>
<name>A0A482VN64_ASBVE</name>
<sequence>NNLLPAAMFRLFFDEEFWQNRNNTNNKLLCDAISRDRFQYIMSNLQFTDNTKLNKVDIYSKLRPLFDILNKKFFEYVLAEENHSIDESMIPYFGRQNGKQFIRRKPIRWGYKFWIGALRMNYIVYFDPY</sequence>
<protein>
    <submittedName>
        <fullName evidence="2">DDE Tnp 1 7 domain containing protein</fullName>
    </submittedName>
</protein>
<dbReference type="AlphaFoldDB" id="A0A482VN64"/>
<dbReference type="OrthoDB" id="10057240at2759"/>
<dbReference type="EMBL" id="QDEB01082783">
    <property type="protein sequence ID" value="RZC34126.1"/>
    <property type="molecule type" value="Genomic_DNA"/>
</dbReference>